<proteinExistence type="predicted"/>
<dbReference type="GO" id="GO:0020037">
    <property type="term" value="F:heme binding"/>
    <property type="evidence" value="ECO:0007669"/>
    <property type="project" value="InterPro"/>
</dbReference>
<dbReference type="GO" id="GO:0004497">
    <property type="term" value="F:monooxygenase activity"/>
    <property type="evidence" value="ECO:0007669"/>
    <property type="project" value="InterPro"/>
</dbReference>
<evidence type="ECO:0000313" key="2">
    <source>
        <dbReference type="Proteomes" id="UP000309038"/>
    </source>
</evidence>
<keyword evidence="2" id="KW-1185">Reference proteome</keyword>
<dbReference type="Gene3D" id="1.10.630.10">
    <property type="entry name" value="Cytochrome P450"/>
    <property type="match status" value="1"/>
</dbReference>
<protein>
    <submittedName>
        <fullName evidence="1">Uncharacterized protein</fullName>
    </submittedName>
</protein>
<comment type="caution">
    <text evidence="1">The sequence shown here is derived from an EMBL/GenBank/DDBJ whole genome shotgun (WGS) entry which is preliminary data.</text>
</comment>
<dbReference type="AlphaFoldDB" id="A0A4S4KVX7"/>
<accession>A0A4S4KVX7</accession>
<dbReference type="Proteomes" id="UP000309038">
    <property type="component" value="Unassembled WGS sequence"/>
</dbReference>
<dbReference type="EMBL" id="SGPJ01000009">
    <property type="protein sequence ID" value="THH02228.1"/>
    <property type="molecule type" value="Genomic_DNA"/>
</dbReference>
<evidence type="ECO:0000313" key="1">
    <source>
        <dbReference type="EMBL" id="THH02228.1"/>
    </source>
</evidence>
<dbReference type="InterPro" id="IPR036396">
    <property type="entry name" value="Cyt_P450_sf"/>
</dbReference>
<dbReference type="GO" id="GO:0016705">
    <property type="term" value="F:oxidoreductase activity, acting on paired donors, with incorporation or reduction of molecular oxygen"/>
    <property type="evidence" value="ECO:0007669"/>
    <property type="project" value="InterPro"/>
</dbReference>
<gene>
    <name evidence="1" type="ORF">EW026_g612</name>
</gene>
<sequence length="100" mass="11180">MALSVIYGLSVETDGMDYITMAENGLQLLSNNIAPSGSLWAVDIFPFLRTLPSWFPFASFKRKANEWKPQIVEFVEKPYAAAKQKIVSLVFNHRDLAGGN</sequence>
<dbReference type="GO" id="GO:0005506">
    <property type="term" value="F:iron ion binding"/>
    <property type="evidence" value="ECO:0007669"/>
    <property type="project" value="InterPro"/>
</dbReference>
<reference evidence="1 2" key="1">
    <citation type="submission" date="2019-02" db="EMBL/GenBank/DDBJ databases">
        <title>Genome sequencing of the rare red list fungi Phlebia centrifuga.</title>
        <authorList>
            <person name="Buettner E."/>
            <person name="Kellner H."/>
        </authorList>
    </citation>
    <scope>NUCLEOTIDE SEQUENCE [LARGE SCALE GENOMIC DNA]</scope>
    <source>
        <strain evidence="1 2">DSM 108282</strain>
    </source>
</reference>
<name>A0A4S4KVX7_9APHY</name>
<organism evidence="1 2">
    <name type="scientific">Hermanssonia centrifuga</name>
    <dbReference type="NCBI Taxonomy" id="98765"/>
    <lineage>
        <taxon>Eukaryota</taxon>
        <taxon>Fungi</taxon>
        <taxon>Dikarya</taxon>
        <taxon>Basidiomycota</taxon>
        <taxon>Agaricomycotina</taxon>
        <taxon>Agaricomycetes</taxon>
        <taxon>Polyporales</taxon>
        <taxon>Meruliaceae</taxon>
        <taxon>Hermanssonia</taxon>
    </lineage>
</organism>